<dbReference type="Proteomes" id="UP000332933">
    <property type="component" value="Unassembled WGS sequence"/>
</dbReference>
<dbReference type="Pfam" id="PF22600">
    <property type="entry name" value="MTPAP-like_central"/>
    <property type="match status" value="1"/>
</dbReference>
<name>A0A485KYE3_9STRA</name>
<evidence type="ECO:0000313" key="13">
    <source>
        <dbReference type="Proteomes" id="UP000332933"/>
    </source>
</evidence>
<reference evidence="11" key="2">
    <citation type="submission" date="2019-06" db="EMBL/GenBank/DDBJ databases">
        <title>Genomics analysis of Aphanomyces spp. identifies a new class of oomycete effector associated with host adaptation.</title>
        <authorList>
            <person name="Gaulin E."/>
        </authorList>
    </citation>
    <scope>NUCLEOTIDE SEQUENCE</scope>
    <source>
        <strain evidence="11">CBS 578.67</strain>
    </source>
</reference>
<organism evidence="12 13">
    <name type="scientific">Aphanomyces stellatus</name>
    <dbReference type="NCBI Taxonomy" id="120398"/>
    <lineage>
        <taxon>Eukaryota</taxon>
        <taxon>Sar</taxon>
        <taxon>Stramenopiles</taxon>
        <taxon>Oomycota</taxon>
        <taxon>Saprolegniomycetes</taxon>
        <taxon>Saprolegniales</taxon>
        <taxon>Verrucalvaceae</taxon>
        <taxon>Aphanomyces</taxon>
    </lineage>
</organism>
<dbReference type="EMBL" id="CAADRA010005473">
    <property type="protein sequence ID" value="VFT90283.1"/>
    <property type="molecule type" value="Genomic_DNA"/>
</dbReference>
<evidence type="ECO:0000259" key="10">
    <source>
        <dbReference type="PROSITE" id="PS50158"/>
    </source>
</evidence>
<dbReference type="EMBL" id="VJMH01005452">
    <property type="protein sequence ID" value="KAF0695755.1"/>
    <property type="molecule type" value="Genomic_DNA"/>
</dbReference>
<evidence type="ECO:0000256" key="5">
    <source>
        <dbReference type="ARBA" id="ARBA00022679"/>
    </source>
</evidence>
<dbReference type="Pfam" id="PF03828">
    <property type="entry name" value="PAP_assoc"/>
    <property type="match status" value="1"/>
</dbReference>
<evidence type="ECO:0000256" key="3">
    <source>
        <dbReference type="ARBA" id="ARBA00004496"/>
    </source>
</evidence>
<feature type="compositionally biased region" description="Basic and acidic residues" evidence="9">
    <location>
        <begin position="221"/>
        <end position="236"/>
    </location>
</feature>
<keyword evidence="8" id="KW-0863">Zinc-finger</keyword>
<dbReference type="SUPFAM" id="SSF81631">
    <property type="entry name" value="PAP/OAS1 substrate-binding domain"/>
    <property type="match status" value="1"/>
</dbReference>
<dbReference type="GO" id="GO:0005737">
    <property type="term" value="C:cytoplasm"/>
    <property type="evidence" value="ECO:0007669"/>
    <property type="project" value="UniProtKB-SubCell"/>
</dbReference>
<comment type="subcellular location">
    <subcellularLocation>
        <location evidence="3">Cytoplasm</location>
    </subcellularLocation>
</comment>
<dbReference type="OrthoDB" id="2274644at2759"/>
<dbReference type="Gene3D" id="3.30.460.10">
    <property type="entry name" value="Beta Polymerase, domain 2"/>
    <property type="match status" value="1"/>
</dbReference>
<evidence type="ECO:0000256" key="9">
    <source>
        <dbReference type="SAM" id="MobiDB-lite"/>
    </source>
</evidence>
<dbReference type="GO" id="GO:0031123">
    <property type="term" value="P:RNA 3'-end processing"/>
    <property type="evidence" value="ECO:0007669"/>
    <property type="project" value="TreeGrafter"/>
</dbReference>
<keyword evidence="4" id="KW-0963">Cytoplasm</keyword>
<feature type="domain" description="CCHC-type" evidence="10">
    <location>
        <begin position="344"/>
        <end position="357"/>
    </location>
</feature>
<dbReference type="SUPFAM" id="SSF81301">
    <property type="entry name" value="Nucleotidyltransferase"/>
    <property type="match status" value="1"/>
</dbReference>
<dbReference type="InterPro" id="IPR043519">
    <property type="entry name" value="NT_sf"/>
</dbReference>
<keyword evidence="5" id="KW-0808">Transferase</keyword>
<dbReference type="Gene3D" id="1.10.1410.10">
    <property type="match status" value="1"/>
</dbReference>
<evidence type="ECO:0000256" key="6">
    <source>
        <dbReference type="ARBA" id="ARBA00022723"/>
    </source>
</evidence>
<keyword evidence="7" id="KW-0460">Magnesium</keyword>
<evidence type="ECO:0000256" key="4">
    <source>
        <dbReference type="ARBA" id="ARBA00022490"/>
    </source>
</evidence>
<keyword evidence="13" id="KW-1185">Reference proteome</keyword>
<keyword evidence="6" id="KW-0479">Metal-binding</keyword>
<reference evidence="12 13" key="1">
    <citation type="submission" date="2019-03" db="EMBL/GenBank/DDBJ databases">
        <authorList>
            <person name="Gaulin E."/>
            <person name="Dumas B."/>
        </authorList>
    </citation>
    <scope>NUCLEOTIDE SEQUENCE [LARGE SCALE GENOMIC DNA]</scope>
    <source>
        <strain evidence="12">CBS 568.67</strain>
    </source>
</reference>
<dbReference type="PROSITE" id="PS50158">
    <property type="entry name" value="ZF_CCHC"/>
    <property type="match status" value="1"/>
</dbReference>
<evidence type="ECO:0000256" key="2">
    <source>
        <dbReference type="ARBA" id="ARBA00001946"/>
    </source>
</evidence>
<dbReference type="PANTHER" id="PTHR12271">
    <property type="entry name" value="POLY A POLYMERASE CID PAP -RELATED"/>
    <property type="match status" value="1"/>
</dbReference>
<evidence type="ECO:0000256" key="7">
    <source>
        <dbReference type="ARBA" id="ARBA00022842"/>
    </source>
</evidence>
<protein>
    <submittedName>
        <fullName evidence="12">Aste57867_13445 protein</fullName>
    </submittedName>
</protein>
<sequence length="439" mass="48521">MGAINSVRRLTIQCLGLLEALEPTPVEIASKIDATADMQHRVQEKWPHLTLVPFGSSENGFGCSSSDLDLGLFFESHMDMDTLSWTDRLQILASVASIVTQDPHVTMKQFICHARVPLIKLWNDHRKLAIDISIGSPMARRNTLLLKRYGECDPRVRPLVFAVKHWAKQRGINDASNGSLSSYAWIMLVIFFLQTRRVVPCLRVDDDVVRGADSPRGPSLDPHDDTDMEASCDRPMRGRPDESVGSLLAAFFHFYAWEFDHRNNVVSIRCGQALPKQGKWGLGLGTWRFSIEDPIELHHDVARVIFHPKGQQRLVDELRRAAGMALLPESQLDELCAPAATDGCFICDQPGHMPRDCTVEATATLPPPAACTTPTNVPQPPSLTPVVVVPVAPAAAAPHMQVVSPYDKVLAKKRPRRRSKSKGGAKKKLMVGLSTLISC</sequence>
<dbReference type="InterPro" id="IPR002058">
    <property type="entry name" value="PAP_assoc"/>
</dbReference>
<dbReference type="PANTHER" id="PTHR12271:SF40">
    <property type="entry name" value="POLY(A) RNA POLYMERASE GLD2"/>
    <property type="match status" value="1"/>
</dbReference>
<proteinExistence type="predicted"/>
<accession>A0A485KYE3</accession>
<gene>
    <name evidence="12" type="primary">Aste57867_13445</name>
    <name evidence="11" type="ORF">As57867_013395</name>
    <name evidence="12" type="ORF">ASTE57867_13445</name>
</gene>
<dbReference type="GO" id="GO:0003676">
    <property type="term" value="F:nucleic acid binding"/>
    <property type="evidence" value="ECO:0007669"/>
    <property type="project" value="InterPro"/>
</dbReference>
<evidence type="ECO:0000256" key="1">
    <source>
        <dbReference type="ARBA" id="ARBA00001936"/>
    </source>
</evidence>
<dbReference type="SMART" id="SM00343">
    <property type="entry name" value="ZnF_C2HC"/>
    <property type="match status" value="1"/>
</dbReference>
<dbReference type="Pfam" id="PF00098">
    <property type="entry name" value="zf-CCHC"/>
    <property type="match status" value="1"/>
</dbReference>
<feature type="region of interest" description="Disordered" evidence="9">
    <location>
        <begin position="213"/>
        <end position="236"/>
    </location>
</feature>
<comment type="cofactor">
    <cofactor evidence="2">
        <name>Mg(2+)</name>
        <dbReference type="ChEBI" id="CHEBI:18420"/>
    </cofactor>
</comment>
<evidence type="ECO:0000256" key="8">
    <source>
        <dbReference type="PROSITE-ProRule" id="PRU00047"/>
    </source>
</evidence>
<dbReference type="GO" id="GO:0008270">
    <property type="term" value="F:zinc ion binding"/>
    <property type="evidence" value="ECO:0007669"/>
    <property type="project" value="UniProtKB-KW"/>
</dbReference>
<keyword evidence="8" id="KW-0862">Zinc</keyword>
<dbReference type="CDD" id="cd05402">
    <property type="entry name" value="NT_PAP_TUTase"/>
    <property type="match status" value="1"/>
</dbReference>
<comment type="cofactor">
    <cofactor evidence="1">
        <name>Mn(2+)</name>
        <dbReference type="ChEBI" id="CHEBI:29035"/>
    </cofactor>
</comment>
<dbReference type="GO" id="GO:0016779">
    <property type="term" value="F:nucleotidyltransferase activity"/>
    <property type="evidence" value="ECO:0007669"/>
    <property type="project" value="TreeGrafter"/>
</dbReference>
<evidence type="ECO:0000313" key="11">
    <source>
        <dbReference type="EMBL" id="KAF0695755.1"/>
    </source>
</evidence>
<dbReference type="InterPro" id="IPR054708">
    <property type="entry name" value="MTPAP-like_central"/>
</dbReference>
<dbReference type="InterPro" id="IPR001878">
    <property type="entry name" value="Znf_CCHC"/>
</dbReference>
<evidence type="ECO:0000313" key="12">
    <source>
        <dbReference type="EMBL" id="VFT90283.1"/>
    </source>
</evidence>
<dbReference type="AlphaFoldDB" id="A0A485KYE3"/>